<evidence type="ECO:0000256" key="12">
    <source>
        <dbReference type="PIRSR" id="PIRSR038071-1"/>
    </source>
</evidence>
<evidence type="ECO:0000256" key="5">
    <source>
        <dbReference type="ARBA" id="ARBA00022729"/>
    </source>
</evidence>
<dbReference type="OMA" id="LCYSEAQ"/>
<comment type="subcellular location">
    <subcellularLocation>
        <location evidence="1">Cell membrane</location>
        <topology evidence="1">Lipid-anchor</topology>
        <topology evidence="1">GPI-anchor</topology>
    </subcellularLocation>
</comment>
<comment type="similarity">
    <text evidence="2 11">Belongs to the GDNFR family.</text>
</comment>
<dbReference type="Pfam" id="PF02351">
    <property type="entry name" value="GDNF"/>
    <property type="match status" value="3"/>
</dbReference>
<reference evidence="15" key="1">
    <citation type="submission" date="2025-08" db="UniProtKB">
        <authorList>
            <consortium name="Ensembl"/>
        </authorList>
    </citation>
    <scope>IDENTIFICATION</scope>
</reference>
<evidence type="ECO:0000256" key="10">
    <source>
        <dbReference type="ARBA" id="ARBA00023288"/>
    </source>
</evidence>
<feature type="disulfide bond" evidence="12">
    <location>
        <begin position="159"/>
        <end position="220"/>
    </location>
</feature>
<feature type="signal peptide" evidence="11">
    <location>
        <begin position="1"/>
        <end position="21"/>
    </location>
</feature>
<evidence type="ECO:0000313" key="16">
    <source>
        <dbReference type="Proteomes" id="UP000472261"/>
    </source>
</evidence>
<evidence type="ECO:0000256" key="9">
    <source>
        <dbReference type="ARBA" id="ARBA00023180"/>
    </source>
</evidence>
<feature type="disulfide bond" evidence="12">
    <location>
        <begin position="283"/>
        <end position="375"/>
    </location>
</feature>
<keyword evidence="3 11" id="KW-1003">Cell membrane</keyword>
<evidence type="ECO:0000256" key="11">
    <source>
        <dbReference type="PIRNR" id="PIRNR038071"/>
    </source>
</evidence>
<dbReference type="GO" id="GO:0009897">
    <property type="term" value="C:external side of plasma membrane"/>
    <property type="evidence" value="ECO:0007669"/>
    <property type="project" value="TreeGrafter"/>
</dbReference>
<feature type="glycosylation site" description="N-linked (GlcNAc...) asparagine" evidence="13">
    <location>
        <position position="442"/>
    </location>
</feature>
<dbReference type="GO" id="GO:0007399">
    <property type="term" value="P:nervous system development"/>
    <property type="evidence" value="ECO:0007669"/>
    <property type="project" value="TreeGrafter"/>
</dbReference>
<feature type="domain" description="GDNF/GAS1" evidence="14">
    <location>
        <begin position="40"/>
        <end position="117"/>
    </location>
</feature>
<dbReference type="InterPro" id="IPR017372">
    <property type="entry name" value="Glial_neurotroph_fac_rcpt_a1/2"/>
</dbReference>
<dbReference type="PANTHER" id="PTHR10269:SF4">
    <property type="entry name" value="GDNF FAMILY RECEPTOR ALPHA-2"/>
    <property type="match status" value="1"/>
</dbReference>
<feature type="domain" description="GDNF/GAS1" evidence="14">
    <location>
        <begin position="159"/>
        <end position="239"/>
    </location>
</feature>
<dbReference type="GO" id="GO:0016167">
    <property type="term" value="F:glial cell-derived neurotrophic factor receptor activity"/>
    <property type="evidence" value="ECO:0007669"/>
    <property type="project" value="TreeGrafter"/>
</dbReference>
<feature type="disulfide bond" evidence="12">
    <location>
        <begin position="193"/>
        <end position="239"/>
    </location>
</feature>
<keyword evidence="10" id="KW-0449">Lipoprotein</keyword>
<feature type="disulfide bond" evidence="12">
    <location>
        <begin position="166"/>
        <end position="172"/>
    </location>
</feature>
<feature type="disulfide bond" evidence="12">
    <location>
        <begin position="47"/>
        <end position="53"/>
    </location>
</feature>
<dbReference type="InterPro" id="IPR003504">
    <property type="entry name" value="GDNF_rcpt_a2"/>
</dbReference>
<evidence type="ECO:0000256" key="2">
    <source>
        <dbReference type="ARBA" id="ARBA00005961"/>
    </source>
</evidence>
<evidence type="ECO:0000256" key="3">
    <source>
        <dbReference type="ARBA" id="ARBA00022475"/>
    </source>
</evidence>
<dbReference type="PRINTS" id="PR01316">
    <property type="entry name" value="GDNFRECEPTOR"/>
</dbReference>
<reference evidence="15" key="2">
    <citation type="submission" date="2025-09" db="UniProtKB">
        <authorList>
            <consortium name="Ensembl"/>
        </authorList>
    </citation>
    <scope>IDENTIFICATION</scope>
</reference>
<gene>
    <name evidence="15" type="primary">GFRA2</name>
</gene>
<evidence type="ECO:0000256" key="1">
    <source>
        <dbReference type="ARBA" id="ARBA00004609"/>
    </source>
</evidence>
<feature type="glycosylation site" description="N-linked (GlcNAc...) asparagine" evidence="13">
    <location>
        <position position="385"/>
    </location>
</feature>
<evidence type="ECO:0000256" key="6">
    <source>
        <dbReference type="ARBA" id="ARBA00023136"/>
    </source>
</evidence>
<dbReference type="Gene3D" id="1.10.220.110">
    <property type="entry name" value="GDNF binding domain"/>
    <property type="match status" value="2"/>
</dbReference>
<sequence>MILANAFCIVLFVDETLRSLAAPPSPPGQDPQGWRVPVDCVRASELCASEGSCSSRYRTLRQCLAGRDRNTMLANKECQAALEVLQESPLYDCHCKRGMKKELQCLQIYWSIHLGLAEGEEFYEASPYEPITSRLSDIFRLASIFSGMDPATNSKSNHCLDAAKACNLNDNCKRLRSGYISTCSREVSPTEHCVRRKCHKALRQFFDRVPSEFTYRLLFCSCKDQACAERRRQTIVPSCSYEDKEKPNCLDLRNVCRADHLCRSRLADFHANCQASFQSLTSCPGDNYQACLGSYTGLIGECWDGWERAPSSHNPSPNLHLTSSSACGAGFDMTPNYVDASITSITISPWCSCKGSGNLEEECEKFLRDFTENPCLRNAIQAFGNGTDVNLSPKNPSPPITVPPKMEKSPAVPDDINDSNTMYDTSIITTCTSIQEHGQKLNKSKEHSLCYSETQLTTDTMPDQKTFVDQKAAGSRHQAALILPAVPIMLLKLLL</sequence>
<feature type="chain" id="PRO_5025721225" description="GDNF family receptor alpha" evidence="11">
    <location>
        <begin position="22"/>
        <end position="495"/>
    </location>
</feature>
<feature type="disulfide bond" evidence="12">
    <location>
        <begin position="353"/>
        <end position="363"/>
    </location>
</feature>
<dbReference type="InterPro" id="IPR037193">
    <property type="entry name" value="GDNF_alpha"/>
</dbReference>
<proteinExistence type="inferred from homology"/>
<evidence type="ECO:0000256" key="8">
    <source>
        <dbReference type="ARBA" id="ARBA00023170"/>
    </source>
</evidence>
<keyword evidence="8 11" id="KW-0675">Receptor</keyword>
<evidence type="ECO:0000256" key="7">
    <source>
        <dbReference type="ARBA" id="ARBA00023157"/>
    </source>
</evidence>
<dbReference type="PRINTS" id="PR01318">
    <property type="entry name" value="GDNFRALPHA2"/>
</dbReference>
<name>A0A669PV85_PHACC</name>
<dbReference type="InterPro" id="IPR016017">
    <property type="entry name" value="GDNF/GAS1"/>
</dbReference>
<keyword evidence="7 12" id="KW-1015">Disulfide bond</keyword>
<keyword evidence="16" id="KW-1185">Reference proteome</keyword>
<keyword evidence="4" id="KW-0336">GPI-anchor</keyword>
<keyword evidence="9 13" id="KW-0325">Glycoprotein</keyword>
<organism evidence="15 16">
    <name type="scientific">Phasianus colchicus</name>
    <name type="common">Common pheasant</name>
    <dbReference type="NCBI Taxonomy" id="9054"/>
    <lineage>
        <taxon>Eukaryota</taxon>
        <taxon>Metazoa</taxon>
        <taxon>Chordata</taxon>
        <taxon>Craniata</taxon>
        <taxon>Vertebrata</taxon>
        <taxon>Euteleostomi</taxon>
        <taxon>Archelosauria</taxon>
        <taxon>Archosauria</taxon>
        <taxon>Dinosauria</taxon>
        <taxon>Saurischia</taxon>
        <taxon>Theropoda</taxon>
        <taxon>Coelurosauria</taxon>
        <taxon>Aves</taxon>
        <taxon>Neognathae</taxon>
        <taxon>Galloanserae</taxon>
        <taxon>Galliformes</taxon>
        <taxon>Phasianidae</taxon>
        <taxon>Phasianinae</taxon>
        <taxon>Phasianus</taxon>
    </lineage>
</organism>
<feature type="disulfide bond" evidence="12">
    <location>
        <begin position="222"/>
        <end position="227"/>
    </location>
</feature>
<feature type="disulfide bond" evidence="12">
    <location>
        <begin position="273"/>
        <end position="291"/>
    </location>
</feature>
<dbReference type="PIRSF" id="PIRSF038071">
    <property type="entry name" value="GDNF_family_receptor_alpha"/>
    <property type="match status" value="1"/>
</dbReference>
<dbReference type="InterPro" id="IPR003438">
    <property type="entry name" value="GDNF_rcpt"/>
</dbReference>
<feature type="disulfide bond" evidence="12">
    <location>
        <begin position="183"/>
        <end position="198"/>
    </location>
</feature>
<dbReference type="Ensembl" id="ENSPCLT00000016770.1">
    <property type="protein sequence ID" value="ENSPCLP00000012627.1"/>
    <property type="gene ID" value="ENSPCLG00000010384.1"/>
</dbReference>
<dbReference type="Proteomes" id="UP000472261">
    <property type="component" value="Unplaced"/>
</dbReference>
<protein>
    <recommendedName>
        <fullName evidence="11">GDNF family receptor alpha</fullName>
    </recommendedName>
</protein>
<feature type="domain" description="GDNF/GAS1" evidence="14">
    <location>
        <begin position="249"/>
        <end position="375"/>
    </location>
</feature>
<evidence type="ECO:0000256" key="4">
    <source>
        <dbReference type="ARBA" id="ARBA00022622"/>
    </source>
</evidence>
<feature type="disulfide bond" evidence="12">
    <location>
        <begin position="256"/>
        <end position="262"/>
    </location>
</feature>
<evidence type="ECO:0000313" key="15">
    <source>
        <dbReference type="Ensembl" id="ENSPCLP00000012627.1"/>
    </source>
</evidence>
<evidence type="ECO:0000256" key="13">
    <source>
        <dbReference type="PIRSR" id="PIRSR038071-2"/>
    </source>
</evidence>
<dbReference type="PANTHER" id="PTHR10269">
    <property type="entry name" value="GDNF RECEPTOR ALPHA"/>
    <property type="match status" value="1"/>
</dbReference>
<keyword evidence="5 11" id="KW-0732">Signal</keyword>
<dbReference type="AlphaFoldDB" id="A0A669PV85"/>
<feature type="disulfide bond" evidence="12">
    <location>
        <begin position="249"/>
        <end position="351"/>
    </location>
</feature>
<accession>A0A669PV85</accession>
<evidence type="ECO:0000259" key="14">
    <source>
        <dbReference type="SMART" id="SM00907"/>
    </source>
</evidence>
<keyword evidence="6 11" id="KW-0472">Membrane</keyword>
<dbReference type="SMART" id="SM00907">
    <property type="entry name" value="GDNF"/>
    <property type="match status" value="3"/>
</dbReference>
<dbReference type="GO" id="GO:0043235">
    <property type="term" value="C:receptor complex"/>
    <property type="evidence" value="ECO:0007669"/>
    <property type="project" value="TreeGrafter"/>
</dbReference>
<dbReference type="SUPFAM" id="SSF110035">
    <property type="entry name" value="GDNF receptor-like"/>
    <property type="match status" value="1"/>
</dbReference>